<protein>
    <recommendedName>
        <fullName evidence="5">Lipoprotein</fullName>
    </recommendedName>
</protein>
<keyword evidence="4" id="KW-1185">Reference proteome</keyword>
<evidence type="ECO:0000313" key="3">
    <source>
        <dbReference type="EMBL" id="WNM59187.1"/>
    </source>
</evidence>
<sequence>MSDLGCRHIRNLIVLLGAFSISLGCAGGPNGNEAYKKEGFQVTQPSPGTKVVVRGNHVAAVNQALDWLNDHQLLVVNRQVVQGEGVPESAFRNGTEGQAQALGGARKVGATLVVFVHVNESSLNSKIEPVSGGSLPMNKVVVDILGMNTGAGEVAFEGKAWSSDPVVVSEPVVQDLTILALEQAWQKPASSPSAQQEANAESPTDPPAPQVAPVAGDSSSSPTTTQSATVLLDSPNPGAATQAPPGPPTEMAQEQVTLLTEPVAEEITPASDVAAPVVAENSGNSDDSSLGLQIASGALSILYTPFKVVYAGVGGLFGGFVYLLTGGNEPAAQSIWDASLKGTYYLTPDHLQGNEPVRFKGEAAH</sequence>
<dbReference type="Proteomes" id="UP001302719">
    <property type="component" value="Chromosome"/>
</dbReference>
<evidence type="ECO:0008006" key="5">
    <source>
        <dbReference type="Google" id="ProtNLM"/>
    </source>
</evidence>
<dbReference type="PROSITE" id="PS51257">
    <property type="entry name" value="PROKAR_LIPOPROTEIN"/>
    <property type="match status" value="1"/>
</dbReference>
<name>A0AA96JT45_9BACT</name>
<evidence type="ECO:0000256" key="1">
    <source>
        <dbReference type="SAM" id="MobiDB-lite"/>
    </source>
</evidence>
<feature type="chain" id="PRO_5041743273" description="Lipoprotein" evidence="2">
    <location>
        <begin position="27"/>
        <end position="365"/>
    </location>
</feature>
<feature type="compositionally biased region" description="Low complexity" evidence="1">
    <location>
        <begin position="218"/>
        <end position="243"/>
    </location>
</feature>
<keyword evidence="2" id="KW-0732">Signal</keyword>
<accession>A0AA96JT45</accession>
<reference evidence="3 4" key="1">
    <citation type="submission" date="2023-01" db="EMBL/GenBank/DDBJ databases">
        <title>Cultivation and genomic characterization of new, ubiquitous marine nitrite-oxidizing bacteria from the Nitrospirales.</title>
        <authorList>
            <person name="Mueller A.J."/>
            <person name="Daebeler A."/>
            <person name="Herbold C.W."/>
            <person name="Kirkegaard R.H."/>
            <person name="Daims H."/>
        </authorList>
    </citation>
    <scope>NUCLEOTIDE SEQUENCE [LARGE SCALE GENOMIC DNA]</scope>
    <source>
        <strain evidence="3 4">VA</strain>
    </source>
</reference>
<dbReference type="RefSeq" id="WP_312645883.1">
    <property type="nucleotide sequence ID" value="NZ_CP116967.1"/>
</dbReference>
<organism evidence="3 4">
    <name type="scientific">Candidatus Nitrospira allomarina</name>
    <dbReference type="NCBI Taxonomy" id="3020900"/>
    <lineage>
        <taxon>Bacteria</taxon>
        <taxon>Pseudomonadati</taxon>
        <taxon>Nitrospirota</taxon>
        <taxon>Nitrospiria</taxon>
        <taxon>Nitrospirales</taxon>
        <taxon>Nitrospiraceae</taxon>
        <taxon>Nitrospira</taxon>
    </lineage>
</organism>
<feature type="region of interest" description="Disordered" evidence="1">
    <location>
        <begin position="187"/>
        <end position="254"/>
    </location>
</feature>
<evidence type="ECO:0000313" key="4">
    <source>
        <dbReference type="Proteomes" id="UP001302719"/>
    </source>
</evidence>
<gene>
    <name evidence="3" type="ORF">PP769_05325</name>
</gene>
<feature type="signal peptide" evidence="2">
    <location>
        <begin position="1"/>
        <end position="26"/>
    </location>
</feature>
<proteinExistence type="predicted"/>
<feature type="compositionally biased region" description="Polar residues" evidence="1">
    <location>
        <begin position="188"/>
        <end position="202"/>
    </location>
</feature>
<evidence type="ECO:0000256" key="2">
    <source>
        <dbReference type="SAM" id="SignalP"/>
    </source>
</evidence>
<dbReference type="KEGG" id="nall:PP769_05325"/>
<dbReference type="EMBL" id="CP116967">
    <property type="protein sequence ID" value="WNM59187.1"/>
    <property type="molecule type" value="Genomic_DNA"/>
</dbReference>
<dbReference type="AlphaFoldDB" id="A0AA96JT45"/>